<dbReference type="Proteomes" id="UP001589798">
    <property type="component" value="Unassembled WGS sequence"/>
</dbReference>
<organism evidence="1 2">
    <name type="scientific">Novosphingobium soli</name>
    <dbReference type="NCBI Taxonomy" id="574956"/>
    <lineage>
        <taxon>Bacteria</taxon>
        <taxon>Pseudomonadati</taxon>
        <taxon>Pseudomonadota</taxon>
        <taxon>Alphaproteobacteria</taxon>
        <taxon>Sphingomonadales</taxon>
        <taxon>Sphingomonadaceae</taxon>
        <taxon>Novosphingobium</taxon>
    </lineage>
</organism>
<proteinExistence type="predicted"/>
<name>A0ABV6CVG3_9SPHN</name>
<gene>
    <name evidence="1" type="ORF">ACFFJC_10560</name>
</gene>
<reference evidence="1 2" key="1">
    <citation type="submission" date="2024-09" db="EMBL/GenBank/DDBJ databases">
        <authorList>
            <person name="Sun Q."/>
            <person name="Mori K."/>
        </authorList>
    </citation>
    <scope>NUCLEOTIDE SEQUENCE [LARGE SCALE GENOMIC DNA]</scope>
    <source>
        <strain evidence="1 2">CCM 7706</strain>
    </source>
</reference>
<protein>
    <submittedName>
        <fullName evidence="1">Uncharacterized protein</fullName>
    </submittedName>
</protein>
<keyword evidence="2" id="KW-1185">Reference proteome</keyword>
<evidence type="ECO:0000313" key="2">
    <source>
        <dbReference type="Proteomes" id="UP001589798"/>
    </source>
</evidence>
<sequence length="140" mass="15561">MQDETEIEMSAMLSASLALVKPAGMTEKEAQDWLDAAYDALSHLPLYIFRDGVRSARLTCDHPAKVVPAVIAATRELMVWHNRPKTPPVLRLVSPVVPPRDEPLPDPETLMPALKRIGLQQGWIVETSDGRLRWAQETAA</sequence>
<evidence type="ECO:0000313" key="1">
    <source>
        <dbReference type="EMBL" id="MFC0204714.1"/>
    </source>
</evidence>
<dbReference type="RefSeq" id="WP_379487474.1">
    <property type="nucleotide sequence ID" value="NZ_JBHLWK010000013.1"/>
</dbReference>
<dbReference type="EMBL" id="JBHLWK010000013">
    <property type="protein sequence ID" value="MFC0204714.1"/>
    <property type="molecule type" value="Genomic_DNA"/>
</dbReference>
<accession>A0ABV6CVG3</accession>
<comment type="caution">
    <text evidence="1">The sequence shown here is derived from an EMBL/GenBank/DDBJ whole genome shotgun (WGS) entry which is preliminary data.</text>
</comment>